<sequence length="70" mass="7817">MPDILTHILVGFSIGTVLSFRYQWVSPEYVTPVMIGALSPDFTKIARVVSDRTVSSLLGMLFSWGAFHAW</sequence>
<evidence type="ECO:0000313" key="2">
    <source>
        <dbReference type="Proteomes" id="UP001321018"/>
    </source>
</evidence>
<dbReference type="RefSeq" id="WP_338003472.1">
    <property type="nucleotide sequence ID" value="NZ_JAOPKA010000004.1"/>
</dbReference>
<reference evidence="1" key="1">
    <citation type="submission" date="2022-09" db="EMBL/GenBank/DDBJ databases">
        <title>Enrichment on poylsaccharides allowed isolation of novel metabolic and taxonomic groups of Haloarchaea.</title>
        <authorList>
            <person name="Sorokin D.Y."/>
            <person name="Elcheninov A.G."/>
            <person name="Khizhniak T.V."/>
            <person name="Kolganova T.V."/>
            <person name="Kublanov I.V."/>
        </authorList>
    </citation>
    <scope>NUCLEOTIDE SEQUENCE</scope>
    <source>
        <strain evidence="1">AArc-xg1-1</strain>
    </source>
</reference>
<gene>
    <name evidence="1" type="ORF">OB960_09520</name>
</gene>
<protein>
    <submittedName>
        <fullName evidence="1">Uncharacterized protein</fullName>
    </submittedName>
</protein>
<comment type="caution">
    <text evidence="1">The sequence shown here is derived from an EMBL/GenBank/DDBJ whole genome shotgun (WGS) entry which is preliminary data.</text>
</comment>
<accession>A0AAP3E247</accession>
<dbReference type="EMBL" id="JAOPKA010000004">
    <property type="protein sequence ID" value="MCU4741637.1"/>
    <property type="molecule type" value="Genomic_DNA"/>
</dbReference>
<organism evidence="1 2">
    <name type="scientific">Natronoglomus mannanivorans</name>
    <dbReference type="NCBI Taxonomy" id="2979990"/>
    <lineage>
        <taxon>Archaea</taxon>
        <taxon>Methanobacteriati</taxon>
        <taxon>Methanobacteriota</taxon>
        <taxon>Stenosarchaea group</taxon>
        <taxon>Halobacteria</taxon>
        <taxon>Halobacteriales</taxon>
        <taxon>Natrialbaceae</taxon>
        <taxon>Natronoglomus</taxon>
    </lineage>
</organism>
<evidence type="ECO:0000313" key="1">
    <source>
        <dbReference type="EMBL" id="MCU4741637.1"/>
    </source>
</evidence>
<dbReference type="AlphaFoldDB" id="A0AAP3E247"/>
<name>A0AAP3E247_9EURY</name>
<dbReference type="Proteomes" id="UP001321018">
    <property type="component" value="Unassembled WGS sequence"/>
</dbReference>
<proteinExistence type="predicted"/>